<feature type="compositionally biased region" description="Polar residues" evidence="1">
    <location>
        <begin position="58"/>
        <end position="71"/>
    </location>
</feature>
<feature type="compositionally biased region" description="Low complexity" evidence="1">
    <location>
        <begin position="171"/>
        <end position="185"/>
    </location>
</feature>
<keyword evidence="3" id="KW-1185">Reference proteome</keyword>
<dbReference type="SUPFAM" id="SSF52047">
    <property type="entry name" value="RNI-like"/>
    <property type="match status" value="1"/>
</dbReference>
<feature type="region of interest" description="Disordered" evidence="1">
    <location>
        <begin position="1216"/>
        <end position="1243"/>
    </location>
</feature>
<feature type="region of interest" description="Disordered" evidence="1">
    <location>
        <begin position="526"/>
        <end position="596"/>
    </location>
</feature>
<dbReference type="RefSeq" id="XP_041404862.1">
    <property type="nucleotide sequence ID" value="XM_041548928.1"/>
</dbReference>
<evidence type="ECO:0000313" key="3">
    <source>
        <dbReference type="Proteomes" id="UP000644660"/>
    </source>
</evidence>
<proteinExistence type="predicted"/>
<feature type="compositionally biased region" description="Basic and acidic residues" evidence="1">
    <location>
        <begin position="1105"/>
        <end position="1117"/>
    </location>
</feature>
<dbReference type="EMBL" id="CAEFZW010000002">
    <property type="protein sequence ID" value="CAB4252824.1"/>
    <property type="molecule type" value="Genomic_DNA"/>
</dbReference>
<feature type="compositionally biased region" description="Basic residues" evidence="1">
    <location>
        <begin position="244"/>
        <end position="260"/>
    </location>
</feature>
<feature type="region of interest" description="Disordered" evidence="1">
    <location>
        <begin position="1099"/>
        <end position="1123"/>
    </location>
</feature>
<feature type="compositionally biased region" description="Low complexity" evidence="1">
    <location>
        <begin position="566"/>
        <end position="580"/>
    </location>
</feature>
<feature type="compositionally biased region" description="Basic and acidic residues" evidence="1">
    <location>
        <begin position="616"/>
        <end position="639"/>
    </location>
</feature>
<gene>
    <name evidence="2" type="ORF">KABA2_02S05324</name>
</gene>
<feature type="compositionally biased region" description="Low complexity" evidence="1">
    <location>
        <begin position="655"/>
        <end position="671"/>
    </location>
</feature>
<feature type="compositionally biased region" description="Basic and acidic residues" evidence="1">
    <location>
        <begin position="1418"/>
        <end position="1437"/>
    </location>
</feature>
<organism evidence="2 3">
    <name type="scientific">Maudiozyma barnettii</name>
    <dbReference type="NCBI Taxonomy" id="61262"/>
    <lineage>
        <taxon>Eukaryota</taxon>
        <taxon>Fungi</taxon>
        <taxon>Dikarya</taxon>
        <taxon>Ascomycota</taxon>
        <taxon>Saccharomycotina</taxon>
        <taxon>Saccharomycetes</taxon>
        <taxon>Saccharomycetales</taxon>
        <taxon>Saccharomycetaceae</taxon>
        <taxon>Maudiozyma</taxon>
    </lineage>
</organism>
<feature type="compositionally biased region" description="Acidic residues" evidence="1">
    <location>
        <begin position="583"/>
        <end position="593"/>
    </location>
</feature>
<comment type="caution">
    <text evidence="2">The sequence shown here is derived from an EMBL/GenBank/DDBJ whole genome shotgun (WGS) entry which is preliminary data.</text>
</comment>
<evidence type="ECO:0000256" key="1">
    <source>
        <dbReference type="SAM" id="MobiDB-lite"/>
    </source>
</evidence>
<feature type="region of interest" description="Disordered" evidence="1">
    <location>
        <begin position="58"/>
        <end position="271"/>
    </location>
</feature>
<evidence type="ECO:0000313" key="2">
    <source>
        <dbReference type="EMBL" id="CAB4252824.1"/>
    </source>
</evidence>
<protein>
    <submittedName>
        <fullName evidence="2">Similar to Saccharomyces cerevisiae YJL042W MHP1 Microtubule-associated protein involved in assembly and stabilization of microtubules</fullName>
    </submittedName>
</protein>
<feature type="compositionally biased region" description="Basic and acidic residues" evidence="1">
    <location>
        <begin position="552"/>
        <end position="561"/>
    </location>
</feature>
<feature type="region of interest" description="Disordered" evidence="1">
    <location>
        <begin position="1386"/>
        <end position="1452"/>
    </location>
</feature>
<dbReference type="Proteomes" id="UP000644660">
    <property type="component" value="Unassembled WGS sequence"/>
</dbReference>
<feature type="compositionally biased region" description="Polar residues" evidence="1">
    <location>
        <begin position="1220"/>
        <end position="1243"/>
    </location>
</feature>
<feature type="compositionally biased region" description="Polar residues" evidence="1">
    <location>
        <begin position="209"/>
        <end position="226"/>
    </location>
</feature>
<feature type="region of interest" description="Disordered" evidence="1">
    <location>
        <begin position="377"/>
        <end position="396"/>
    </location>
</feature>
<dbReference type="GeneID" id="64855965"/>
<dbReference type="Gene3D" id="3.80.10.10">
    <property type="entry name" value="Ribonuclease Inhibitor"/>
    <property type="match status" value="2"/>
</dbReference>
<reference evidence="2 3" key="1">
    <citation type="submission" date="2020-05" db="EMBL/GenBank/DDBJ databases">
        <authorList>
            <person name="Casaregola S."/>
            <person name="Devillers H."/>
            <person name="Grondin C."/>
        </authorList>
    </citation>
    <scope>NUCLEOTIDE SEQUENCE [LARGE SCALE GENOMIC DNA]</scope>
    <source>
        <strain evidence="2 3">CLIB 1767</strain>
    </source>
</reference>
<name>A0A8H2VCN7_9SACH</name>
<feature type="region of interest" description="Disordered" evidence="1">
    <location>
        <begin position="612"/>
        <end position="685"/>
    </location>
</feature>
<feature type="compositionally biased region" description="Polar residues" evidence="1">
    <location>
        <begin position="92"/>
        <end position="105"/>
    </location>
</feature>
<feature type="compositionally biased region" description="Polar residues" evidence="1">
    <location>
        <begin position="1394"/>
        <end position="1406"/>
    </location>
</feature>
<sequence length="1477" mass="164834">MDPRDATDETLREHHVPRMNVDWFASSKECVDPLEDQPFTNSNITDENATVPVLHTATNTTAEIRQSNVPRRNSVAGMVRESSPSPSSNPPTKTTNIVEENQSFRPHTEQTTREQPQLRRTKSISGQTVYSKAKAKQDQEQEQENGSPKKMGFFKSFFSRKKTEPKPVITPTPSNNTSTTTTTRPTFERESTTSPLRSRRGSLAPEEINNLSRTVSPARSNHSLTRAKTESDLIDMNNEDNNASHHHHHHHTHLHSHSNSRRGSLSHEPDNEMDDEALASACDSIDNSSLELDEDNRRLLEFLKYYKSKGYAVSAFQNSNSRQLRHARTKATFTMCADTTQKNKVHDARGRPIPAHPAKSSWPSVFYNKSSISGECPVGNKDSQSQAISSPNNNSTTSNKFGAFLKRVTSHGVTVNSVSDGSLDKSVSSISTTTLNDSHKFDPEHINILPGLEDLKPLKHVSFATNTYFNDPPQQICSKNPRKGEVEVKPNGSVVIHRLTPQERRKILQESTAGIVVGGTGQLKLLVPENENNNNNDNDNEYSTKQTQSNLDLKKQEEKIPENILSGGSTTTTPPNSNKDNANEGDEDDDGEEDTAKDVECSHIRNMELAAAEAAAEARAKETPNDLRRTVTNHEEEVSVSKSASHLTIDKPMVSRRSLTNLTSSNSNTSLQSAGSEETDEAEFPPRNLKIPHDVVYTRCCHLREILPIPATMKQLTPGSTDPIPLLQLRNPRPSMVEVWSFSDFISIAPILCLSLDGVHLTVEMLRIILGSLSSKKNFEKLSLRNTPLDEDGWKVLCYFISHSESLISLDLTMVSHIKVNVQKPSKSSLKSTLHRMDYNKDSRTEMNWNLLAGALAIKGGIEELILSGAKMSLKQFKNFIEVGAMKSSRLGLAYNQLSMEQCQILAKWIVHSRVTGLDIGFNDLRGKLQPFSDAMFDKIHAMKHKNLVKFISLNNTNLQVEEGATSETNEFLKLLSILCFSKSMKFLDLSNNPKIFPACMHTLLDCLPSFVGLARLHLNFNGLTSTEIVTIAETLPLCTSLHHLSIIGTPLDLASSKALAEAVKKSTSLITLDLDYAYMPEKIKDEISLYSMRNIQSELTTPNNKKDKNGDVDKSSQENSQLQSIRDEFTTLLTETFDESNKAQYNATVEKFIVKVSKARKKIRKVVQDLFDLRVQGQLNIEGKEALIRLCIIDASLEKSIRLLRQRHIKTIQGDLAPSSKNSTAEDLTQINSSESQLGTNDNRSDAIIMSSAFTKSGHTVLLPFGSIKPENSTHNADEMVEFRDDDAPVKRLVEPEIIRRENAETGSDSAEEIEGNNQSIDTESINSDKCKFSELYRDEICKAAETSNSDQIKDMLLKNNVSDVLNVIDELHNQGFHFHHIFKKQDGKKSNDSQNNSSEGSNDILSGPSKLDSNNNEEHRERIGDTLPKNPKEIDEYTNNQEEEAMNQAYDQVLDNLVKIRVSNKNLADSPDNHK</sequence>
<accession>A0A8H2VCN7</accession>
<dbReference type="InterPro" id="IPR032675">
    <property type="entry name" value="LRR_dom_sf"/>
</dbReference>